<evidence type="ECO:0000259" key="6">
    <source>
        <dbReference type="Pfam" id="PF01095"/>
    </source>
</evidence>
<evidence type="ECO:0000256" key="2">
    <source>
        <dbReference type="ARBA" id="ARBA00022801"/>
    </source>
</evidence>
<dbReference type="PANTHER" id="PTHR36074">
    <property type="entry name" value="ISOPENTENYL-DIPHOSPHATE DELTA-ISOMERASE"/>
    <property type="match status" value="1"/>
</dbReference>
<proteinExistence type="predicted"/>
<keyword evidence="8" id="KW-1185">Reference proteome</keyword>
<dbReference type="InterPro" id="IPR011050">
    <property type="entry name" value="Pectin_lyase_fold/virulence"/>
</dbReference>
<name>A0ABQ8AVW5_BRANA</name>
<feature type="transmembrane region" description="Helical" evidence="4">
    <location>
        <begin position="682"/>
        <end position="704"/>
    </location>
</feature>
<feature type="domain" description="Pectinesterase catalytic" evidence="6">
    <location>
        <begin position="80"/>
        <end position="326"/>
    </location>
</feature>
<evidence type="ECO:0000256" key="3">
    <source>
        <dbReference type="ARBA" id="ARBA00023085"/>
    </source>
</evidence>
<accession>A0ABQ8AVW5</accession>
<protein>
    <recommendedName>
        <fullName evidence="6">Pectinesterase catalytic domain-containing protein</fullName>
    </recommendedName>
</protein>
<sequence length="737" mass="81110">MKAKAFIPSVSFLCFWVLLGLGTSGLLQNDDKGNELGRYISWEDLSVVEDVRRERSLKHDNGVSREYLAPSNAEYGSRVIVVEKNGRGDSVTVQGAVDMVPDSNSQRVKIYILPGIYREKVNVPITKPYISFIGDEKYVGKTVITWSDKASDRYSNGSEIGTYRTATVTVDSDFFCATAITIQNTVVAVPGDQGNQAAALRIKGDKAMLYSVRILGSQDTLDDESGSHYFLKCYIEGNVDFIFGNAKSLYRNCYISSNAKRFGSIAAHHRDKENEDTGFSFVNCTISGTGNVTLGRAWGNYARIVYSNCYIADVITPAGWDDWSDPARDRCYSESIIAQEKERIEQVEYRGRRVLLKMKRSLFLGWIMAGIAIVLDLLKKSHNTHRIHSSSSLSPASVVASAAAVSAAASAPFASRFLFGSFEPRVAYCDAAAAAGIDDAYLAAIRKVSADALQLQPPTYIPSSKVYNIQPKPLFSAFEFRALAMTTVRSLLMFYLPLLEAKPASEDDDDDDFLNNAQEEQRRVDLIVPLKKSAKQIARETTVVTTRRVLERVAVSYVSQRMAWKLLKDVPQSTLRKAGRGWPTHVYIYKVSQTTLRGLIIKSSFSLSYMSDLLKLTYICCVIGGVYAGHFLGIAASWTVQVGIEIYRCVSRYVKPVEVEEEGEQVVISEQAKDLGNKVVGITVRCGASLVFAAIGAGICSCLIRPSMGQWIGCALGDVAGPMVVSICLQKTLQADN</sequence>
<feature type="signal peptide" evidence="5">
    <location>
        <begin position="1"/>
        <end position="22"/>
    </location>
</feature>
<feature type="chain" id="PRO_5047402024" description="Pectinesterase catalytic domain-containing protein" evidence="5">
    <location>
        <begin position="23"/>
        <end position="737"/>
    </location>
</feature>
<dbReference type="Gene3D" id="2.160.20.10">
    <property type="entry name" value="Single-stranded right-handed beta-helix, Pectin lyase-like"/>
    <property type="match status" value="1"/>
</dbReference>
<dbReference type="SUPFAM" id="SSF51126">
    <property type="entry name" value="Pectin lyase-like"/>
    <property type="match status" value="1"/>
</dbReference>
<keyword evidence="4" id="KW-0812">Transmembrane</keyword>
<evidence type="ECO:0000313" key="7">
    <source>
        <dbReference type="EMBL" id="KAH0896664.1"/>
    </source>
</evidence>
<keyword evidence="2" id="KW-0378">Hydrolase</keyword>
<dbReference type="Proteomes" id="UP000824890">
    <property type="component" value="Unassembled WGS sequence"/>
</dbReference>
<comment type="pathway">
    <text evidence="1">Glycan metabolism; pectin degradation; 2-dehydro-3-deoxy-D-gluconate from pectin: step 1/5.</text>
</comment>
<evidence type="ECO:0000256" key="1">
    <source>
        <dbReference type="ARBA" id="ARBA00005184"/>
    </source>
</evidence>
<keyword evidence="4" id="KW-1133">Transmembrane helix</keyword>
<dbReference type="EMBL" id="JAGKQM010000012">
    <property type="protein sequence ID" value="KAH0896664.1"/>
    <property type="molecule type" value="Genomic_DNA"/>
</dbReference>
<evidence type="ECO:0000256" key="5">
    <source>
        <dbReference type="SAM" id="SignalP"/>
    </source>
</evidence>
<keyword evidence="3" id="KW-0063">Aspartyl esterase</keyword>
<evidence type="ECO:0000313" key="8">
    <source>
        <dbReference type="Proteomes" id="UP000824890"/>
    </source>
</evidence>
<feature type="transmembrane region" description="Helical" evidence="4">
    <location>
        <begin position="616"/>
        <end position="638"/>
    </location>
</feature>
<organism evidence="7 8">
    <name type="scientific">Brassica napus</name>
    <name type="common">Rape</name>
    <dbReference type="NCBI Taxonomy" id="3708"/>
    <lineage>
        <taxon>Eukaryota</taxon>
        <taxon>Viridiplantae</taxon>
        <taxon>Streptophyta</taxon>
        <taxon>Embryophyta</taxon>
        <taxon>Tracheophyta</taxon>
        <taxon>Spermatophyta</taxon>
        <taxon>Magnoliopsida</taxon>
        <taxon>eudicotyledons</taxon>
        <taxon>Gunneridae</taxon>
        <taxon>Pentapetalae</taxon>
        <taxon>rosids</taxon>
        <taxon>malvids</taxon>
        <taxon>Brassicales</taxon>
        <taxon>Brassicaceae</taxon>
        <taxon>Brassiceae</taxon>
        <taxon>Brassica</taxon>
    </lineage>
</organism>
<keyword evidence="5" id="KW-0732">Signal</keyword>
<dbReference type="Pfam" id="PF01095">
    <property type="entry name" value="Pectinesterase"/>
    <property type="match status" value="1"/>
</dbReference>
<evidence type="ECO:0000256" key="4">
    <source>
        <dbReference type="SAM" id="Phobius"/>
    </source>
</evidence>
<comment type="caution">
    <text evidence="7">The sequence shown here is derived from an EMBL/GenBank/DDBJ whole genome shotgun (WGS) entry which is preliminary data.</text>
</comment>
<keyword evidence="4" id="KW-0472">Membrane</keyword>
<gene>
    <name evidence="7" type="ORF">HID58_046232</name>
</gene>
<dbReference type="InterPro" id="IPR000070">
    <property type="entry name" value="Pectinesterase_cat"/>
</dbReference>
<dbReference type="PANTHER" id="PTHR36074:SF2">
    <property type="entry name" value="(RAPE) HYPOTHETICAL PROTEIN"/>
    <property type="match status" value="1"/>
</dbReference>
<dbReference type="InterPro" id="IPR012334">
    <property type="entry name" value="Pectin_lyas_fold"/>
</dbReference>
<feature type="transmembrane region" description="Helical" evidence="4">
    <location>
        <begin position="361"/>
        <end position="378"/>
    </location>
</feature>
<reference evidence="7 8" key="1">
    <citation type="submission" date="2021-05" db="EMBL/GenBank/DDBJ databases">
        <title>Genome Assembly of Synthetic Allotetraploid Brassica napus Reveals Homoeologous Exchanges between Subgenomes.</title>
        <authorList>
            <person name="Davis J.T."/>
        </authorList>
    </citation>
    <scope>NUCLEOTIDE SEQUENCE [LARGE SCALE GENOMIC DNA]</scope>
    <source>
        <strain evidence="8">cv. Da-Ae</strain>
        <tissue evidence="7">Seedling</tissue>
    </source>
</reference>